<keyword evidence="1" id="KW-1133">Transmembrane helix</keyword>
<keyword evidence="1" id="KW-0472">Membrane</keyword>
<sequence>VLIGMIGLFIVGVGPLIDNMIGAGHDDDYLNGVYMKTPIPMYFPFDIVDFTTHYVATGFQMVTVAMLALSISGVVFMNVVTTQNLAHQFSILIHSLKKLMDRSQARFNQL</sequence>
<evidence type="ECO:0000313" key="2">
    <source>
        <dbReference type="EMBL" id="JAG62110.1"/>
    </source>
</evidence>
<name>A0A0K8TAD2_LYGHE</name>
<dbReference type="AlphaFoldDB" id="A0A0K8TAD2"/>
<feature type="transmembrane region" description="Helical" evidence="1">
    <location>
        <begin position="59"/>
        <end position="80"/>
    </location>
</feature>
<organism evidence="2">
    <name type="scientific">Lygus hesperus</name>
    <name type="common">Western plant bug</name>
    <dbReference type="NCBI Taxonomy" id="30085"/>
    <lineage>
        <taxon>Eukaryota</taxon>
        <taxon>Metazoa</taxon>
        <taxon>Ecdysozoa</taxon>
        <taxon>Arthropoda</taxon>
        <taxon>Hexapoda</taxon>
        <taxon>Insecta</taxon>
        <taxon>Pterygota</taxon>
        <taxon>Neoptera</taxon>
        <taxon>Paraneoptera</taxon>
        <taxon>Hemiptera</taxon>
        <taxon>Heteroptera</taxon>
        <taxon>Panheteroptera</taxon>
        <taxon>Cimicomorpha</taxon>
        <taxon>Miridae</taxon>
        <taxon>Mirini</taxon>
        <taxon>Lygus</taxon>
    </lineage>
</organism>
<dbReference type="EMBL" id="GBRD01003711">
    <property type="protein sequence ID" value="JAG62110.1"/>
    <property type="molecule type" value="Transcribed_RNA"/>
</dbReference>
<accession>A0A0K8TAD2</accession>
<keyword evidence="1" id="KW-0812">Transmembrane</keyword>
<feature type="non-terminal residue" evidence="2">
    <location>
        <position position="110"/>
    </location>
</feature>
<proteinExistence type="predicted"/>
<evidence type="ECO:0000256" key="1">
    <source>
        <dbReference type="SAM" id="Phobius"/>
    </source>
</evidence>
<protein>
    <submittedName>
        <fullName evidence="2">Uncharacterized protein</fullName>
    </submittedName>
</protein>
<feature type="non-terminal residue" evidence="2">
    <location>
        <position position="1"/>
    </location>
</feature>
<reference evidence="2" key="1">
    <citation type="submission" date="2014-09" db="EMBL/GenBank/DDBJ databases">
        <authorList>
            <person name="Magalhaes I.L.F."/>
            <person name="Oliveira U."/>
            <person name="Santos F.R."/>
            <person name="Vidigal T.H.D.A."/>
            <person name="Brescovit A.D."/>
            <person name="Santos A.J."/>
        </authorList>
    </citation>
    <scope>NUCLEOTIDE SEQUENCE</scope>
</reference>